<organism evidence="3 4">
    <name type="scientific">Mytilus galloprovincialis</name>
    <name type="common">Mediterranean mussel</name>
    <dbReference type="NCBI Taxonomy" id="29158"/>
    <lineage>
        <taxon>Eukaryota</taxon>
        <taxon>Metazoa</taxon>
        <taxon>Spiralia</taxon>
        <taxon>Lophotrochozoa</taxon>
        <taxon>Mollusca</taxon>
        <taxon>Bivalvia</taxon>
        <taxon>Autobranchia</taxon>
        <taxon>Pteriomorphia</taxon>
        <taxon>Mytilida</taxon>
        <taxon>Mytiloidea</taxon>
        <taxon>Mytilidae</taxon>
        <taxon>Mytilinae</taxon>
        <taxon>Mytilus</taxon>
    </lineage>
</organism>
<keyword evidence="4" id="KW-1185">Reference proteome</keyword>
<evidence type="ECO:0000313" key="4">
    <source>
        <dbReference type="Proteomes" id="UP000596742"/>
    </source>
</evidence>
<dbReference type="OrthoDB" id="6153876at2759"/>
<accession>A0A8B6EGX6</accession>
<gene>
    <name evidence="3" type="ORF">MGAL_10B044568</name>
</gene>
<evidence type="ECO:0000313" key="3">
    <source>
        <dbReference type="EMBL" id="VDI33775.1"/>
    </source>
</evidence>
<reference evidence="3" key="1">
    <citation type="submission" date="2018-11" db="EMBL/GenBank/DDBJ databases">
        <authorList>
            <person name="Alioto T."/>
            <person name="Alioto T."/>
        </authorList>
    </citation>
    <scope>NUCLEOTIDE SEQUENCE</scope>
</reference>
<protein>
    <recommendedName>
        <fullName evidence="2">Ig-like domain-containing protein</fullName>
    </recommendedName>
</protein>
<dbReference type="Pfam" id="PF08205">
    <property type="entry name" value="C2-set_2"/>
    <property type="match status" value="1"/>
</dbReference>
<name>A0A8B6EGX6_MYTGA</name>
<keyword evidence="1" id="KW-1015">Disulfide bond</keyword>
<proteinExistence type="predicted"/>
<dbReference type="InterPro" id="IPR036179">
    <property type="entry name" value="Ig-like_dom_sf"/>
</dbReference>
<evidence type="ECO:0000256" key="1">
    <source>
        <dbReference type="ARBA" id="ARBA00023157"/>
    </source>
</evidence>
<dbReference type="Gene3D" id="2.60.40.10">
    <property type="entry name" value="Immunoglobulins"/>
    <property type="match status" value="1"/>
</dbReference>
<dbReference type="SUPFAM" id="SSF48726">
    <property type="entry name" value="Immunoglobulin"/>
    <property type="match status" value="1"/>
</dbReference>
<dbReference type="InterPro" id="IPR007110">
    <property type="entry name" value="Ig-like_dom"/>
</dbReference>
<dbReference type="InterPro" id="IPR013162">
    <property type="entry name" value="CD80_C2-set"/>
</dbReference>
<dbReference type="PROSITE" id="PS50835">
    <property type="entry name" value="IG_LIKE"/>
    <property type="match status" value="1"/>
</dbReference>
<evidence type="ECO:0000259" key="2">
    <source>
        <dbReference type="PROSITE" id="PS50835"/>
    </source>
</evidence>
<dbReference type="InterPro" id="IPR013783">
    <property type="entry name" value="Ig-like_fold"/>
</dbReference>
<dbReference type="AlphaFoldDB" id="A0A8B6EGX6"/>
<dbReference type="Proteomes" id="UP000596742">
    <property type="component" value="Unassembled WGS sequence"/>
</dbReference>
<feature type="domain" description="Ig-like" evidence="2">
    <location>
        <begin position="50"/>
        <end position="157"/>
    </location>
</feature>
<sequence>MKYTVIGIILTFCLEENKVCYLDLLLFHRKQCQFSCLSSNVKELLYMTVPITAVTISSTPEEENPVKVIKGSSKLFTCRTNAGRPAARIQWYLSNENITNSATNQNNECVTDCSDAKMISSSQLTYIGNTDDSGEIIYCTAVNIEGYRVWSMNKTIDVLYLDVIDMLCDIDTDISLTQLCANISNDQFLGDDDENNSLSQIAAQAEKEFFKTEDTLDINFDVPLPDLDNISYGDFHIDAKADLNSFVNAEVSTDD</sequence>
<dbReference type="EMBL" id="UYJE01005077">
    <property type="protein sequence ID" value="VDI33775.1"/>
    <property type="molecule type" value="Genomic_DNA"/>
</dbReference>
<comment type="caution">
    <text evidence="3">The sequence shown here is derived from an EMBL/GenBank/DDBJ whole genome shotgun (WGS) entry which is preliminary data.</text>
</comment>